<dbReference type="GO" id="GO:0030674">
    <property type="term" value="F:protein-macromolecule adaptor activity"/>
    <property type="evidence" value="ECO:0007669"/>
    <property type="project" value="InterPro"/>
</dbReference>
<protein>
    <recommendedName>
        <fullName evidence="1">SLA1 homology domain-containing protein</fullName>
    </recommendedName>
</protein>
<organism evidence="2">
    <name type="scientific">marine metagenome</name>
    <dbReference type="NCBI Taxonomy" id="408172"/>
    <lineage>
        <taxon>unclassified sequences</taxon>
        <taxon>metagenomes</taxon>
        <taxon>ecological metagenomes</taxon>
    </lineage>
</organism>
<evidence type="ECO:0000259" key="1">
    <source>
        <dbReference type="Pfam" id="PF03983"/>
    </source>
</evidence>
<dbReference type="InterPro" id="IPR007131">
    <property type="entry name" value="SHD1"/>
</dbReference>
<feature type="non-terminal residue" evidence="2">
    <location>
        <position position="100"/>
    </location>
</feature>
<name>A0A382P5G1_9ZZZZ</name>
<dbReference type="Gene3D" id="2.30.30.700">
    <property type="entry name" value="SLA1 homology domain 1"/>
    <property type="match status" value="1"/>
</dbReference>
<proteinExistence type="predicted"/>
<reference evidence="2" key="1">
    <citation type="submission" date="2018-05" db="EMBL/GenBank/DDBJ databases">
        <authorList>
            <person name="Lanie J.A."/>
            <person name="Ng W.-L."/>
            <person name="Kazmierczak K.M."/>
            <person name="Andrzejewski T.M."/>
            <person name="Davidsen T.M."/>
            <person name="Wayne K.J."/>
            <person name="Tettelin H."/>
            <person name="Glass J.I."/>
            <person name="Rusch D."/>
            <person name="Podicherti R."/>
            <person name="Tsui H.-C.T."/>
            <person name="Winkler M.E."/>
        </authorList>
    </citation>
    <scope>NUCLEOTIDE SEQUENCE</scope>
</reference>
<dbReference type="GO" id="GO:0008092">
    <property type="term" value="F:cytoskeletal protein binding"/>
    <property type="evidence" value="ECO:0007669"/>
    <property type="project" value="InterPro"/>
</dbReference>
<dbReference type="GO" id="GO:0042802">
    <property type="term" value="F:identical protein binding"/>
    <property type="evidence" value="ECO:0007669"/>
    <property type="project" value="InterPro"/>
</dbReference>
<feature type="domain" description="SLA1 homology" evidence="1">
    <location>
        <begin position="21"/>
        <end position="74"/>
    </location>
</feature>
<dbReference type="EMBL" id="UINC01104710">
    <property type="protein sequence ID" value="SVC68077.1"/>
    <property type="molecule type" value="Genomic_DNA"/>
</dbReference>
<sequence>MKSGSAISVLSIILCLTVTADARVWRDSYGHSVEAEFVRMSGESVHLRRALDGRIIQINFGILSPQDKAFLRHRASGSKSFKIMEAVKRVDAAVEVGLKE</sequence>
<dbReference type="Pfam" id="PF03983">
    <property type="entry name" value="SHD1"/>
    <property type="match status" value="1"/>
</dbReference>
<gene>
    <name evidence="2" type="ORF">METZ01_LOCUS320931</name>
</gene>
<accession>A0A382P5G1</accession>
<dbReference type="GO" id="GO:0043130">
    <property type="term" value="F:ubiquitin binding"/>
    <property type="evidence" value="ECO:0007669"/>
    <property type="project" value="InterPro"/>
</dbReference>
<dbReference type="AlphaFoldDB" id="A0A382P5G1"/>
<evidence type="ECO:0000313" key="2">
    <source>
        <dbReference type="EMBL" id="SVC68077.1"/>
    </source>
</evidence>